<dbReference type="EMBL" id="CM046400">
    <property type="protein sequence ID" value="KAI8525261.1"/>
    <property type="molecule type" value="Genomic_DNA"/>
</dbReference>
<sequence length="281" mass="31029">MRDNSYLNNFEIYTAQRLEVASQRVQENIQSTVEEDLELPLFDLATISTATNNFSYENKIGEGGFGPVYKDRLSIGQEVAVKRLAKTSRQGPKEFKNEVIFISKLHHRNRVRNGSFSFLKALKLKHLSVSVALTATNGAATTDDFRCPVSGELMRDPVVLATRQIYKCLIQGNFCLEYIPIPPSPPPPPLFPEEEEQLGRNPAQNGSCLPFSVVVGHSSVAIVSNHSIVVTVLERSNTGVVSAAVVKPTIAVVTPPSRSTDERRRPWPLPPGPSYMAADRQ</sequence>
<accession>A0ACC0LAJ0</accession>
<comment type="caution">
    <text evidence="1">The sequence shown here is derived from an EMBL/GenBank/DDBJ whole genome shotgun (WGS) entry which is preliminary data.</text>
</comment>
<gene>
    <name evidence="1" type="ORF">RHMOL_Rhmol13G0216800</name>
</gene>
<organism evidence="1 2">
    <name type="scientific">Rhododendron molle</name>
    <name type="common">Chinese azalea</name>
    <name type="synonym">Azalea mollis</name>
    <dbReference type="NCBI Taxonomy" id="49168"/>
    <lineage>
        <taxon>Eukaryota</taxon>
        <taxon>Viridiplantae</taxon>
        <taxon>Streptophyta</taxon>
        <taxon>Embryophyta</taxon>
        <taxon>Tracheophyta</taxon>
        <taxon>Spermatophyta</taxon>
        <taxon>Magnoliopsida</taxon>
        <taxon>eudicotyledons</taxon>
        <taxon>Gunneridae</taxon>
        <taxon>Pentapetalae</taxon>
        <taxon>asterids</taxon>
        <taxon>Ericales</taxon>
        <taxon>Ericaceae</taxon>
        <taxon>Ericoideae</taxon>
        <taxon>Rhodoreae</taxon>
        <taxon>Rhododendron</taxon>
    </lineage>
</organism>
<keyword evidence="2" id="KW-1185">Reference proteome</keyword>
<reference evidence="1" key="1">
    <citation type="submission" date="2022-02" db="EMBL/GenBank/DDBJ databases">
        <title>Plant Genome Project.</title>
        <authorList>
            <person name="Zhang R.-G."/>
        </authorList>
    </citation>
    <scope>NUCLEOTIDE SEQUENCE</scope>
    <source>
        <strain evidence="1">AT1</strain>
    </source>
</reference>
<protein>
    <submittedName>
        <fullName evidence="1">Uncharacterized protein</fullName>
    </submittedName>
</protein>
<name>A0ACC0LAJ0_RHOML</name>
<evidence type="ECO:0000313" key="1">
    <source>
        <dbReference type="EMBL" id="KAI8525261.1"/>
    </source>
</evidence>
<proteinExistence type="predicted"/>
<evidence type="ECO:0000313" key="2">
    <source>
        <dbReference type="Proteomes" id="UP001062846"/>
    </source>
</evidence>
<dbReference type="Proteomes" id="UP001062846">
    <property type="component" value="Chromosome 13"/>
</dbReference>